<evidence type="ECO:0000313" key="5">
    <source>
        <dbReference type="Proteomes" id="UP000078529"/>
    </source>
</evidence>
<gene>
    <name evidence="2" type="ORF">NS226_04390</name>
    <name evidence="3" type="ORF">NS365_19590</name>
</gene>
<sequence>MSASVLDTSAVLAFLLQEPGGDEVATLLEGRAIISAVNVQELLVKLLAKGMTSRHARLTIQSLNLECHPHSMEDAEASAELTEHTRVKGLSLGDRSCLALAGKLGLPAVTADRVWSELAGTVAVSVRVIR</sequence>
<dbReference type="InterPro" id="IPR002716">
    <property type="entry name" value="PIN_dom"/>
</dbReference>
<proteinExistence type="predicted"/>
<dbReference type="Proteomes" id="UP000078272">
    <property type="component" value="Unassembled WGS sequence"/>
</dbReference>
<dbReference type="Pfam" id="PF01850">
    <property type="entry name" value="PIN"/>
    <property type="match status" value="1"/>
</dbReference>
<dbReference type="STRING" id="401562.NS365_19590"/>
<dbReference type="EMBL" id="LDQA01000058">
    <property type="protein sequence ID" value="KTR03147.1"/>
    <property type="molecule type" value="Genomic_DNA"/>
</dbReference>
<reference evidence="4 5" key="1">
    <citation type="journal article" date="2016" name="Front. Microbiol.">
        <title>Genomic Resource of Rice Seed Associated Bacteria.</title>
        <authorList>
            <person name="Midha S."/>
            <person name="Bansal K."/>
            <person name="Sharma S."/>
            <person name="Kumar N."/>
            <person name="Patil P.P."/>
            <person name="Chaudhry V."/>
            <person name="Patil P.B."/>
        </authorList>
    </citation>
    <scope>NUCLEOTIDE SEQUENCE [LARGE SCALE GENOMIC DNA]</scope>
    <source>
        <strain evidence="2 4">NS226</strain>
        <strain evidence="3 5">NS365</strain>
    </source>
</reference>
<dbReference type="RefSeq" id="WP_058601984.1">
    <property type="nucleotide sequence ID" value="NZ_LDPZ01000008.1"/>
</dbReference>
<name>A0A175RH60_9HYPH</name>
<evidence type="ECO:0000313" key="4">
    <source>
        <dbReference type="Proteomes" id="UP000078272"/>
    </source>
</evidence>
<evidence type="ECO:0000259" key="1">
    <source>
        <dbReference type="Pfam" id="PF01850"/>
    </source>
</evidence>
<keyword evidence="5" id="KW-1185">Reference proteome</keyword>
<dbReference type="OrthoDB" id="286092at2"/>
<comment type="caution">
    <text evidence="3">The sequence shown here is derived from an EMBL/GenBank/DDBJ whole genome shotgun (WGS) entry which is preliminary data.</text>
</comment>
<dbReference type="PATRIC" id="fig|401562.3.peg.4910"/>
<dbReference type="SUPFAM" id="SSF88723">
    <property type="entry name" value="PIN domain-like"/>
    <property type="match status" value="1"/>
</dbReference>
<dbReference type="Proteomes" id="UP000078529">
    <property type="component" value="Unassembled WGS sequence"/>
</dbReference>
<protein>
    <recommendedName>
        <fullName evidence="1">PIN domain-containing protein</fullName>
    </recommendedName>
</protein>
<evidence type="ECO:0000313" key="3">
    <source>
        <dbReference type="EMBL" id="KTR03147.1"/>
    </source>
</evidence>
<accession>A0A175RH60</accession>
<dbReference type="CDD" id="cd18682">
    <property type="entry name" value="PIN_VapC-like"/>
    <property type="match status" value="1"/>
</dbReference>
<dbReference type="InterPro" id="IPR029060">
    <property type="entry name" value="PIN-like_dom_sf"/>
</dbReference>
<organism evidence="3 5">
    <name type="scientific">Aureimonas ureilytica</name>
    <dbReference type="NCBI Taxonomy" id="401562"/>
    <lineage>
        <taxon>Bacteria</taxon>
        <taxon>Pseudomonadati</taxon>
        <taxon>Pseudomonadota</taxon>
        <taxon>Alphaproteobacteria</taxon>
        <taxon>Hyphomicrobiales</taxon>
        <taxon>Aurantimonadaceae</taxon>
        <taxon>Aureimonas</taxon>
    </lineage>
</organism>
<feature type="domain" description="PIN" evidence="1">
    <location>
        <begin position="5"/>
        <end position="119"/>
    </location>
</feature>
<dbReference type="Gene3D" id="3.40.50.1010">
    <property type="entry name" value="5'-nuclease"/>
    <property type="match status" value="1"/>
</dbReference>
<dbReference type="AlphaFoldDB" id="A0A175RH60"/>
<evidence type="ECO:0000313" key="2">
    <source>
        <dbReference type="EMBL" id="KTQ97519.1"/>
    </source>
</evidence>
<dbReference type="EMBL" id="LDPZ01000008">
    <property type="protein sequence ID" value="KTQ97519.1"/>
    <property type="molecule type" value="Genomic_DNA"/>
</dbReference>